<gene>
    <name evidence="1" type="ORF">GCM10011389_14770</name>
</gene>
<keyword evidence="2" id="KW-1185">Reference proteome</keyword>
<dbReference type="Proteomes" id="UP000642571">
    <property type="component" value="Unassembled WGS sequence"/>
</dbReference>
<dbReference type="EMBL" id="BMIN01000005">
    <property type="protein sequence ID" value="GGD08259.1"/>
    <property type="molecule type" value="Genomic_DNA"/>
</dbReference>
<accession>A0ABQ1PZZ8</accession>
<evidence type="ECO:0000313" key="2">
    <source>
        <dbReference type="Proteomes" id="UP000642571"/>
    </source>
</evidence>
<comment type="caution">
    <text evidence="1">The sequence shown here is derived from an EMBL/GenBank/DDBJ whole genome shotgun (WGS) entry which is preliminary data.</text>
</comment>
<dbReference type="RefSeq" id="WP_188652361.1">
    <property type="nucleotide sequence ID" value="NZ_BMIN01000005.1"/>
</dbReference>
<proteinExistence type="predicted"/>
<organism evidence="1 2">
    <name type="scientific">Pontibacillus salipaludis</name>
    <dbReference type="NCBI Taxonomy" id="1697394"/>
    <lineage>
        <taxon>Bacteria</taxon>
        <taxon>Bacillati</taxon>
        <taxon>Bacillota</taxon>
        <taxon>Bacilli</taxon>
        <taxon>Bacillales</taxon>
        <taxon>Bacillaceae</taxon>
        <taxon>Pontibacillus</taxon>
    </lineage>
</organism>
<name>A0ABQ1PZZ8_9BACI</name>
<reference evidence="2" key="1">
    <citation type="journal article" date="2019" name="Int. J. Syst. Evol. Microbiol.">
        <title>The Global Catalogue of Microorganisms (GCM) 10K type strain sequencing project: providing services to taxonomists for standard genome sequencing and annotation.</title>
        <authorList>
            <consortium name="The Broad Institute Genomics Platform"/>
            <consortium name="The Broad Institute Genome Sequencing Center for Infectious Disease"/>
            <person name="Wu L."/>
            <person name="Ma J."/>
        </authorList>
    </citation>
    <scope>NUCLEOTIDE SEQUENCE [LARGE SCALE GENOMIC DNA]</scope>
    <source>
        <strain evidence="2">CGMCC 1.15353</strain>
    </source>
</reference>
<protein>
    <submittedName>
        <fullName evidence="1">Uncharacterized protein</fullName>
    </submittedName>
</protein>
<evidence type="ECO:0000313" key="1">
    <source>
        <dbReference type="EMBL" id="GGD08259.1"/>
    </source>
</evidence>
<sequence>MSNKKLSLSKDGKELLDELVYSLDLDRPLVINIALAKGLTFEEELSFDATSKPKWTIPENIIRDKEFLLFKHLIISKRGTEITEETIHNDMLYYIELGIRVLSKAIQEKNSLEDSRFVII</sequence>